<dbReference type="InterPro" id="IPR029061">
    <property type="entry name" value="THDP-binding"/>
</dbReference>
<evidence type="ECO:0000256" key="2">
    <source>
        <dbReference type="ARBA" id="ARBA00023239"/>
    </source>
</evidence>
<name>A0A812X7Q8_9DINO</name>
<evidence type="ECO:0000313" key="4">
    <source>
        <dbReference type="Proteomes" id="UP000601435"/>
    </source>
</evidence>
<dbReference type="CDD" id="cd07035">
    <property type="entry name" value="TPP_PYR_POX_like"/>
    <property type="match status" value="1"/>
</dbReference>
<evidence type="ECO:0000256" key="1">
    <source>
        <dbReference type="ARBA" id="ARBA00022793"/>
    </source>
</evidence>
<feature type="non-terminal residue" evidence="3">
    <location>
        <position position="1"/>
    </location>
</feature>
<gene>
    <name evidence="3" type="primary">bcpC</name>
    <name evidence="3" type="ORF">SNEC2469_LOCUS20687</name>
</gene>
<dbReference type="PANTHER" id="PTHR42818:SF1">
    <property type="entry name" value="SULFOPYRUVATE DECARBOXYLASE"/>
    <property type="match status" value="1"/>
</dbReference>
<dbReference type="OrthoDB" id="16262at2759"/>
<keyword evidence="1" id="KW-0210">Decarboxylase</keyword>
<dbReference type="InterPro" id="IPR051818">
    <property type="entry name" value="TPP_dependent_decarboxylase"/>
</dbReference>
<keyword evidence="2" id="KW-0456">Lyase</keyword>
<keyword evidence="4" id="KW-1185">Reference proteome</keyword>
<dbReference type="PANTHER" id="PTHR42818">
    <property type="entry name" value="SULFOPYRUVATE DECARBOXYLASE SUBUNIT ALPHA"/>
    <property type="match status" value="1"/>
</dbReference>
<organism evidence="3 4">
    <name type="scientific">Symbiodinium necroappetens</name>
    <dbReference type="NCBI Taxonomy" id="1628268"/>
    <lineage>
        <taxon>Eukaryota</taxon>
        <taxon>Sar</taxon>
        <taxon>Alveolata</taxon>
        <taxon>Dinophyceae</taxon>
        <taxon>Suessiales</taxon>
        <taxon>Symbiodiniaceae</taxon>
        <taxon>Symbiodinium</taxon>
    </lineage>
</organism>
<dbReference type="SUPFAM" id="SSF52518">
    <property type="entry name" value="Thiamin diphosphate-binding fold (THDP-binding)"/>
    <property type="match status" value="1"/>
</dbReference>
<reference evidence="3" key="1">
    <citation type="submission" date="2021-02" db="EMBL/GenBank/DDBJ databases">
        <authorList>
            <person name="Dougan E. K."/>
            <person name="Rhodes N."/>
            <person name="Thang M."/>
            <person name="Chan C."/>
        </authorList>
    </citation>
    <scope>NUCLEOTIDE SEQUENCE</scope>
</reference>
<protein>
    <submittedName>
        <fullName evidence="3">BcpC protein</fullName>
    </submittedName>
</protein>
<dbReference type="GO" id="GO:0016831">
    <property type="term" value="F:carboxy-lyase activity"/>
    <property type="evidence" value="ECO:0007669"/>
    <property type="project" value="UniProtKB-KW"/>
</dbReference>
<sequence>MAAGHYLATGSIACVYLQNSGLGNTINPLLSLCSKKVYAIPALLLIGWRGEPGKKDEPQHLLQGALTPTMLENMGVPFEILPDYAEGAFEVITKAYGHMEK</sequence>
<dbReference type="EMBL" id="CAJNJA010036228">
    <property type="protein sequence ID" value="CAE7717674.1"/>
    <property type="molecule type" value="Genomic_DNA"/>
</dbReference>
<dbReference type="Gene3D" id="3.40.50.970">
    <property type="match status" value="1"/>
</dbReference>
<accession>A0A812X7Q8</accession>
<evidence type="ECO:0000313" key="3">
    <source>
        <dbReference type="EMBL" id="CAE7717674.1"/>
    </source>
</evidence>
<proteinExistence type="predicted"/>
<comment type="caution">
    <text evidence="3">The sequence shown here is derived from an EMBL/GenBank/DDBJ whole genome shotgun (WGS) entry which is preliminary data.</text>
</comment>
<dbReference type="AlphaFoldDB" id="A0A812X7Q8"/>
<dbReference type="Proteomes" id="UP000601435">
    <property type="component" value="Unassembled WGS sequence"/>
</dbReference>